<sequence>ILASAFSTAHAEDVGTSLYFVNDSIQQVTFSSTVGVVIPCPAAGSPSAVLRWYLATGDDIYDVPHIRHVHANGTLQLYPFSPSAFNSFIHDNDYFCTAENSAGKIRSPNIRVKAVFREPYTVRVEDQRSMRGNVAVFKCLIPSSVQEYVSVVSWEKDTVSIIPENRFFITSYGGLYISDVQKEDALSTYRCITKHKYSGETRQSNGARLSVSDPAESIPTMLDSFQSREVKAGWLVELPCIASGYPNPAVRWIKDGRPLPADSRWTKRITGLTISDLRVEDSGTYICEVTNTFGSTEVTGTLTVIDPLRVTLTPKKLKTGIGSTVILSCALSGSPEYVIRWYRNTDLVVVDDYISIRGISNETLLITAAQKSHSGAYQCFATRKSQTAQDFSIITLEDGTPRIVSSFSEKVVNPGEQFSLMCAAKGAPPPTVTWALDDEPIPRACACSSPKTSLESHRFWSPPLSADCLRSEVAADLHAAKLPFGINLACLFLPPAYVGPPSIRAMKNITAVAGRDTFINCRVIGYPYYSIKWYKDSLLLPDNHRQVVFENGTLKLMDVQKGMDEGEYLCSVLIQPQLSISQSVHVTVKVPPLIQPFEFPPASIGQLLYIPCVVSSGDMPIHITWRKDGHVILSGSGVTIESKEFMSSLQISSVSLKHNGNYTCIASNDAATVSRERQLIVRVPPRFVVQPNNQDGIYGKAGVLNCSVDGYPPPKVMWKHAKGSGNPQQYHPIPLTGRIQILPNSSLLIRHVLEEDIGYYLCQASNGVGTDISKSMFLTVKIPAMITSHPNTTIAIKGQTKELNCTARGERPIIIRWEKGDTVIDPDRNMRYAITTKDNGDEVISTLKVRSLGWVLHLAKGARQHQEGARGGCRWCLVQPPRLVLQLGSQGSKIKPTWPPRYHRALTLLSPSTVFPDSWDFKQSTRNISPTINQANIVDLHPASVYSIRMYSFNKIGRSEPSKELTISTEEAAPDGPPMDVTLQPMTSQSIQVTWKAPKKELQNGVIRGYQIGYRENSPGSNGQYSIVEMKATGDSEVYTRDNLKKFAQYGVVVQAFNRAGTGPSSSEINATTLEDVPSQPPENVRAISITSDVAVISWSEPPRSTLNGVLKGYRVIFWSLYMDGEWGEMQNITTTRERVELRGMEKFTNYSVQVLAYTQAGDGVRSSVLYIQTKEDIPGPPAGIKAVPSSASSVVVSWLPPAKPNGIIRKYTIFCSSPGSGQPVRDGGWVTRVYWRNAEVASAPMRWSIRLAVSQTSPGSGVLTVLVVGSAGGRSPRAPAKIISFGGTVTTPWMKDVRLPCNSVGEPVPAIKWTKDSEDSAIPVTVDGHRLIQANGTLVLRSVKAEDSGYYTCTATNTWGFDTIIINLLVQVPPDQPRLTVSKTSASSITLAWIPGDNGGSSIRGFVLQYSVDNSEEWKDVFISSSERSFKLESLKCGTWYKVKLAAKNSVGAGRISEIIEAKTHGREPSFSKDQHLFTHINSTHARLNLQGWSSGGCPITAIVLEYRPKGNWVWQSLRTNSSGEVFLTELREATWYELRMKACNSAGCGNETTQFATLDYDGSTIPPIKSAQGEGDDVKKLFTIACPVILATLGVALLFIIRKKRKEKRLKRLRDAKSLAEMLISKNNRSFDTPVKGPPQGPRLHIDIPRVQLLIEDKEGIKQLGDDKATIPVTDTEFSQAVNPQSFCTGVSLHHPALIQNTGPLIDMSDIRPGTNPVSRKSVKSAHSTRNRYSSQWTLTKCQASTPARTLTSDWRTVGSQHGITVTESDSYSASLSQDTDKGRNSMVSTESASSTYEELARAYEHAKLEEQLQHAKFEITECFISDSSSDQMTTGTTDNADSMTSMSTPSEPGICRFTASPPKPQDSERGKSVAVPIPHRASKSDYCNLPLYVKSEAFFRKPDAHEPCPVVPPREASIRNLARAYHAQARHMTLEPGAKPLVLPPPASAATTLPQRTLPMPGTTSAATA</sequence>
<dbReference type="Pfam" id="PF13927">
    <property type="entry name" value="Ig_3"/>
    <property type="match status" value="4"/>
</dbReference>
<proteinExistence type="predicted"/>
<feature type="region of interest" description="Disordered" evidence="17">
    <location>
        <begin position="1706"/>
        <end position="1732"/>
    </location>
</feature>
<dbReference type="FunFam" id="2.60.40.10:FF:000477">
    <property type="entry name" value="DS cell adhesion molecule like 1"/>
    <property type="match status" value="1"/>
</dbReference>
<dbReference type="InterPro" id="IPR036179">
    <property type="entry name" value="Ig-like_dom_sf"/>
</dbReference>
<evidence type="ECO:0000256" key="14">
    <source>
        <dbReference type="ARBA" id="ARBA00034103"/>
    </source>
</evidence>
<evidence type="ECO:0000313" key="22">
    <source>
        <dbReference type="Proteomes" id="UP000590868"/>
    </source>
</evidence>
<dbReference type="InterPro" id="IPR013106">
    <property type="entry name" value="Ig_V-set"/>
</dbReference>
<feature type="domain" description="Ig-like" evidence="19">
    <location>
        <begin position="401"/>
        <end position="434"/>
    </location>
</feature>
<dbReference type="FunFam" id="2.60.40.10:FF:000215">
    <property type="entry name" value="Down syndrome cell adhesion molecule a"/>
    <property type="match status" value="1"/>
</dbReference>
<dbReference type="InterPro" id="IPR056754">
    <property type="entry name" value="DSCAM/DSCAML_C"/>
</dbReference>
<feature type="domain" description="Fibronectin type-III" evidence="20">
    <location>
        <begin position="1374"/>
        <end position="1468"/>
    </location>
</feature>
<dbReference type="GO" id="GO:0005886">
    <property type="term" value="C:plasma membrane"/>
    <property type="evidence" value="ECO:0007669"/>
    <property type="project" value="UniProtKB-SubCell"/>
</dbReference>
<dbReference type="FunFam" id="2.60.40.10:FF:000333">
    <property type="entry name" value="Down syndrome cell adhesion molecule"/>
    <property type="match status" value="1"/>
</dbReference>
<feature type="domain" description="Ig-like" evidence="19">
    <location>
        <begin position="591"/>
        <end position="680"/>
    </location>
</feature>
<dbReference type="InterPro" id="IPR003599">
    <property type="entry name" value="Ig_sub"/>
</dbReference>
<feature type="compositionally biased region" description="Polar residues" evidence="17">
    <location>
        <begin position="1831"/>
        <end position="1853"/>
    </location>
</feature>
<dbReference type="PROSITE" id="PS50835">
    <property type="entry name" value="IG_LIKE"/>
    <property type="match status" value="9"/>
</dbReference>
<feature type="domain" description="Ig-like" evidence="19">
    <location>
        <begin position="307"/>
        <end position="395"/>
    </location>
</feature>
<evidence type="ECO:0000256" key="16">
    <source>
        <dbReference type="ARBA" id="ARBA00072807"/>
    </source>
</evidence>
<dbReference type="GO" id="GO:0098632">
    <property type="term" value="F:cell-cell adhesion mediator activity"/>
    <property type="evidence" value="ECO:0007669"/>
    <property type="project" value="TreeGrafter"/>
</dbReference>
<feature type="domain" description="Ig-like" evidence="19">
    <location>
        <begin position="783"/>
        <end position="819"/>
    </location>
</feature>
<evidence type="ECO:0000256" key="6">
    <source>
        <dbReference type="ARBA" id="ARBA00022889"/>
    </source>
</evidence>
<feature type="compositionally biased region" description="Polar residues" evidence="17">
    <location>
        <begin position="1771"/>
        <end position="1780"/>
    </location>
</feature>
<dbReference type="CDD" id="cd05734">
    <property type="entry name" value="Ig_DSCAM"/>
    <property type="match status" value="1"/>
</dbReference>
<dbReference type="GO" id="GO:0060219">
    <property type="term" value="P:camera-type eye photoreceptor cell differentiation"/>
    <property type="evidence" value="ECO:0007669"/>
    <property type="project" value="UniProtKB-ARBA"/>
</dbReference>
<dbReference type="GO" id="GO:0070593">
    <property type="term" value="P:dendrite self-avoidance"/>
    <property type="evidence" value="ECO:0007669"/>
    <property type="project" value="TreeGrafter"/>
</dbReference>
<dbReference type="GO" id="GO:0030424">
    <property type="term" value="C:axon"/>
    <property type="evidence" value="ECO:0007669"/>
    <property type="project" value="TreeGrafter"/>
</dbReference>
<keyword evidence="6" id="KW-0130">Cell adhesion</keyword>
<keyword evidence="22" id="KW-1185">Reference proteome</keyword>
<feature type="region of interest" description="Disordered" evidence="17">
    <location>
        <begin position="1831"/>
        <end position="1855"/>
    </location>
</feature>
<feature type="domain" description="Ig-like" evidence="19">
    <location>
        <begin position="685"/>
        <end position="779"/>
    </location>
</feature>
<feature type="domain" description="Fibronectin type-III" evidence="20">
    <location>
        <begin position="877"/>
        <end position="972"/>
    </location>
</feature>
<dbReference type="SMART" id="SM00406">
    <property type="entry name" value="IGv"/>
    <property type="match status" value="2"/>
</dbReference>
<feature type="domain" description="Fibronectin type-III" evidence="20">
    <location>
        <begin position="1469"/>
        <end position="1569"/>
    </location>
</feature>
<dbReference type="FunFam" id="2.60.40.10:FF:000219">
    <property type="entry name" value="Down syndrome cell adhesion molecule homolog"/>
    <property type="match status" value="1"/>
</dbReference>
<feature type="domain" description="Ig-like" evidence="19">
    <location>
        <begin position="108"/>
        <end position="210"/>
    </location>
</feature>
<dbReference type="FunFam" id="2.60.40.10:FF:000104">
    <property type="entry name" value="Down syndrome cell adhesion molecule b"/>
    <property type="match status" value="1"/>
</dbReference>
<dbReference type="SMART" id="SM00060">
    <property type="entry name" value="FN3"/>
    <property type="match status" value="6"/>
</dbReference>
<evidence type="ECO:0000256" key="7">
    <source>
        <dbReference type="ARBA" id="ARBA00022902"/>
    </source>
</evidence>
<dbReference type="FunFam" id="2.60.40.10:FF:000141">
    <property type="entry name" value="Down syndrome cell adhesion molecule a"/>
    <property type="match status" value="1"/>
</dbReference>
<dbReference type="FunFam" id="2.60.40.10:FF:000315">
    <property type="entry name" value="Down syndrome cell adhesion molecule like 1"/>
    <property type="match status" value="1"/>
</dbReference>
<keyword evidence="11" id="KW-1015">Disulfide bond</keyword>
<dbReference type="InterPro" id="IPR013783">
    <property type="entry name" value="Ig-like_fold"/>
</dbReference>
<feature type="domain" description="Ig-like" evidence="19">
    <location>
        <begin position="501"/>
        <end position="581"/>
    </location>
</feature>
<keyword evidence="2" id="KW-1003">Cell membrane</keyword>
<dbReference type="SMART" id="SM00409">
    <property type="entry name" value="IG"/>
    <property type="match status" value="8"/>
</dbReference>
<evidence type="ECO:0000256" key="4">
    <source>
        <dbReference type="ARBA" id="ARBA00022729"/>
    </source>
</evidence>
<evidence type="ECO:0000256" key="18">
    <source>
        <dbReference type="SAM" id="Phobius"/>
    </source>
</evidence>
<dbReference type="GO" id="GO:0007416">
    <property type="term" value="P:synapse assembly"/>
    <property type="evidence" value="ECO:0007669"/>
    <property type="project" value="UniProtKB-ARBA"/>
</dbReference>
<organism evidence="21 22">
    <name type="scientific">Heliornis fulica</name>
    <name type="common">sungrebe</name>
    <dbReference type="NCBI Taxonomy" id="54369"/>
    <lineage>
        <taxon>Eukaryota</taxon>
        <taxon>Metazoa</taxon>
        <taxon>Chordata</taxon>
        <taxon>Craniata</taxon>
        <taxon>Vertebrata</taxon>
        <taxon>Euteleostomi</taxon>
        <taxon>Archelosauria</taxon>
        <taxon>Archosauria</taxon>
        <taxon>Dinosauria</taxon>
        <taxon>Saurischia</taxon>
        <taxon>Theropoda</taxon>
        <taxon>Coelurosauria</taxon>
        <taxon>Aves</taxon>
        <taxon>Neognathae</taxon>
        <taxon>Neoaves</taxon>
        <taxon>Gruiformes</taxon>
        <taxon>Heliornithidae</taxon>
        <taxon>Heliornis</taxon>
    </lineage>
</organism>
<evidence type="ECO:0000256" key="1">
    <source>
        <dbReference type="ARBA" id="ARBA00004251"/>
    </source>
</evidence>
<dbReference type="SUPFAM" id="SSF49265">
    <property type="entry name" value="Fibronectin type III"/>
    <property type="match status" value="3"/>
</dbReference>
<evidence type="ECO:0000256" key="17">
    <source>
        <dbReference type="SAM" id="MobiDB-lite"/>
    </source>
</evidence>
<keyword evidence="5" id="KW-0677">Repeat</keyword>
<keyword evidence="8 18" id="KW-1133">Transmembrane helix</keyword>
<evidence type="ECO:0000256" key="12">
    <source>
        <dbReference type="ARBA" id="ARBA00023180"/>
    </source>
</evidence>
<feature type="compositionally biased region" description="Basic residues" evidence="17">
    <location>
        <begin position="1723"/>
        <end position="1732"/>
    </location>
</feature>
<dbReference type="InterPro" id="IPR003961">
    <property type="entry name" value="FN3_dom"/>
</dbReference>
<dbReference type="SUPFAM" id="SSF48726">
    <property type="entry name" value="Immunoglobulin"/>
    <property type="match status" value="9"/>
</dbReference>
<dbReference type="GO" id="GO:0007156">
    <property type="term" value="P:homophilic cell adhesion via plasma membrane adhesion molecules"/>
    <property type="evidence" value="ECO:0007669"/>
    <property type="project" value="UniProtKB-ARBA"/>
</dbReference>
<dbReference type="CDD" id="cd00063">
    <property type="entry name" value="FN3"/>
    <property type="match status" value="5"/>
</dbReference>
<gene>
    <name evidence="21" type="primary">Dscaml1</name>
    <name evidence="21" type="ORF">HELFUL_R06053</name>
</gene>
<comment type="subcellular location">
    <subcellularLocation>
        <location evidence="1">Cell membrane</location>
        <topology evidence="1">Single-pass type I membrane protein</topology>
    </subcellularLocation>
    <subcellularLocation>
        <location evidence="14">Synapse</location>
    </subcellularLocation>
</comment>
<evidence type="ECO:0000256" key="3">
    <source>
        <dbReference type="ARBA" id="ARBA00022692"/>
    </source>
</evidence>
<keyword evidence="12" id="KW-0325">Glycoprotein</keyword>
<evidence type="ECO:0000256" key="10">
    <source>
        <dbReference type="ARBA" id="ARBA00023136"/>
    </source>
</evidence>
<evidence type="ECO:0000256" key="9">
    <source>
        <dbReference type="ARBA" id="ARBA00023018"/>
    </source>
</evidence>
<feature type="non-terminal residue" evidence="21">
    <location>
        <position position="1972"/>
    </location>
</feature>
<feature type="region of interest" description="Disordered" evidence="17">
    <location>
        <begin position="1771"/>
        <end position="1795"/>
    </location>
</feature>
<feature type="region of interest" description="Disordered" evidence="17">
    <location>
        <begin position="1940"/>
        <end position="1972"/>
    </location>
</feature>
<keyword evidence="7" id="KW-0524">Neurogenesis</keyword>
<dbReference type="Pfam" id="PF25059">
    <property type="entry name" value="FN3_DSCAM-DSCAML_C"/>
    <property type="match status" value="1"/>
</dbReference>
<keyword evidence="10 18" id="KW-0472">Membrane</keyword>
<evidence type="ECO:0000256" key="5">
    <source>
        <dbReference type="ARBA" id="ARBA00022737"/>
    </source>
</evidence>
<dbReference type="FunFam" id="2.60.40.10:FF:000017">
    <property type="entry name" value="Down syndrome cell adhesion molecule b"/>
    <property type="match status" value="1"/>
</dbReference>
<feature type="domain" description="Ig-like" evidence="19">
    <location>
        <begin position="219"/>
        <end position="303"/>
    </location>
</feature>
<dbReference type="Proteomes" id="UP000590868">
    <property type="component" value="Unassembled WGS sequence"/>
</dbReference>
<dbReference type="PROSITE" id="PS50853">
    <property type="entry name" value="FN3"/>
    <property type="match status" value="6"/>
</dbReference>
<dbReference type="FunFam" id="2.60.40.10:FF:000120">
    <property type="entry name" value="Down syndrome cell adhesion molecule like 1"/>
    <property type="match status" value="1"/>
</dbReference>
<dbReference type="InterPro" id="IPR003598">
    <property type="entry name" value="Ig_sub2"/>
</dbReference>
<dbReference type="GO" id="GO:0010842">
    <property type="term" value="P:retina layer formation"/>
    <property type="evidence" value="ECO:0007669"/>
    <property type="project" value="UniProtKB-ARBA"/>
</dbReference>
<comment type="subunit">
    <text evidence="15">Homodimer; mediates homophilic interactions to promote cell adhesion.</text>
</comment>
<evidence type="ECO:0000259" key="20">
    <source>
        <dbReference type="PROSITE" id="PS50853"/>
    </source>
</evidence>
<feature type="non-terminal residue" evidence="21">
    <location>
        <position position="1"/>
    </location>
</feature>
<evidence type="ECO:0000256" key="15">
    <source>
        <dbReference type="ARBA" id="ARBA00065695"/>
    </source>
</evidence>
<feature type="domain" description="Fibronectin type-III" evidence="20">
    <location>
        <begin position="1181"/>
        <end position="1271"/>
    </location>
</feature>
<dbReference type="GO" id="GO:0007411">
    <property type="term" value="P:axon guidance"/>
    <property type="evidence" value="ECO:0007669"/>
    <property type="project" value="TreeGrafter"/>
</dbReference>
<keyword evidence="13" id="KW-0393">Immunoglobulin domain</keyword>
<dbReference type="SMART" id="SM00408">
    <property type="entry name" value="IGc2"/>
    <property type="match status" value="7"/>
</dbReference>
<name>A0A7L2APR9_9GRUI</name>
<dbReference type="PANTHER" id="PTHR10075:SF72">
    <property type="entry name" value="CELL ADHESION MOLECULE DSCAML1"/>
    <property type="match status" value="1"/>
</dbReference>
<evidence type="ECO:0000259" key="19">
    <source>
        <dbReference type="PROSITE" id="PS50835"/>
    </source>
</evidence>
<dbReference type="PANTHER" id="PTHR10075">
    <property type="entry name" value="BASIGIN RELATED"/>
    <property type="match status" value="1"/>
</dbReference>
<dbReference type="FunFam" id="2.60.40.10:FF:000482">
    <property type="entry name" value="Down syndrome cell adhesion molecule like 1"/>
    <property type="match status" value="1"/>
</dbReference>
<dbReference type="FunFam" id="2.60.40.10:FF:000264">
    <property type="entry name" value="Down syndrome cell adhesion molecule like 1"/>
    <property type="match status" value="1"/>
</dbReference>
<evidence type="ECO:0000313" key="21">
    <source>
        <dbReference type="EMBL" id="NXP49095.1"/>
    </source>
</evidence>
<feature type="transmembrane region" description="Helical" evidence="18">
    <location>
        <begin position="1583"/>
        <end position="1603"/>
    </location>
</feature>
<dbReference type="EMBL" id="VXBZ01005792">
    <property type="protein sequence ID" value="NXP49095.1"/>
    <property type="molecule type" value="Genomic_DNA"/>
</dbReference>
<feature type="domain" description="Ig-like" evidence="19">
    <location>
        <begin position="1277"/>
        <end position="1358"/>
    </location>
</feature>
<accession>A0A7L2APR9</accession>
<dbReference type="FunFam" id="2.60.40.10:FF:000172">
    <property type="entry name" value="Down syndrome cell adhesion molecule b"/>
    <property type="match status" value="1"/>
</dbReference>
<dbReference type="CDD" id="cd00096">
    <property type="entry name" value="Ig"/>
    <property type="match status" value="2"/>
</dbReference>
<dbReference type="Gene3D" id="2.60.40.10">
    <property type="entry name" value="Immunoglobulins"/>
    <property type="match status" value="16"/>
</dbReference>
<protein>
    <recommendedName>
        <fullName evidence="16">Cell adhesion molecule DSCAML1</fullName>
    </recommendedName>
</protein>
<dbReference type="GO" id="GO:0007417">
    <property type="term" value="P:central nervous system development"/>
    <property type="evidence" value="ECO:0007669"/>
    <property type="project" value="TreeGrafter"/>
</dbReference>
<evidence type="ECO:0000256" key="2">
    <source>
        <dbReference type="ARBA" id="ARBA00022475"/>
    </source>
</evidence>
<dbReference type="OrthoDB" id="152385at2759"/>
<reference evidence="21 22" key="1">
    <citation type="submission" date="2019-09" db="EMBL/GenBank/DDBJ databases">
        <title>Bird 10,000 Genomes (B10K) Project - Family phase.</title>
        <authorList>
            <person name="Zhang G."/>
        </authorList>
    </citation>
    <scope>NUCLEOTIDE SEQUENCE [LARGE SCALE GENOMIC DNA]</scope>
    <source>
        <strain evidence="21">B10K-DU-001-55</strain>
        <tissue evidence="21">Muscle</tissue>
    </source>
</reference>
<dbReference type="CDD" id="cd20958">
    <property type="entry name" value="IgI_5_Dscam"/>
    <property type="match status" value="1"/>
</dbReference>
<dbReference type="InterPro" id="IPR007110">
    <property type="entry name" value="Ig-like_dom"/>
</dbReference>
<keyword evidence="9" id="KW-0770">Synapse</keyword>
<comment type="caution">
    <text evidence="21">The sequence shown here is derived from an EMBL/GenBank/DDBJ whole genome shotgun (WGS) entry which is preliminary data.</text>
</comment>
<keyword evidence="3 18" id="KW-0812">Transmembrane</keyword>
<feature type="domain" description="Fibronectin type-III" evidence="20">
    <location>
        <begin position="977"/>
        <end position="1076"/>
    </location>
</feature>
<feature type="domain" description="Fibronectin type-III" evidence="20">
    <location>
        <begin position="1081"/>
        <end position="1177"/>
    </location>
</feature>
<keyword evidence="4" id="KW-0732">Signal</keyword>
<dbReference type="Pfam" id="PF00041">
    <property type="entry name" value="fn3"/>
    <property type="match status" value="3"/>
</dbReference>
<dbReference type="InterPro" id="IPR036116">
    <property type="entry name" value="FN3_sf"/>
</dbReference>
<dbReference type="InterPro" id="IPR013098">
    <property type="entry name" value="Ig_I-set"/>
</dbReference>
<evidence type="ECO:0000256" key="8">
    <source>
        <dbReference type="ARBA" id="ARBA00022989"/>
    </source>
</evidence>
<evidence type="ECO:0000256" key="11">
    <source>
        <dbReference type="ARBA" id="ARBA00023157"/>
    </source>
</evidence>
<dbReference type="GO" id="GO:0045202">
    <property type="term" value="C:synapse"/>
    <property type="evidence" value="ECO:0007669"/>
    <property type="project" value="UniProtKB-SubCell"/>
</dbReference>
<evidence type="ECO:0000256" key="13">
    <source>
        <dbReference type="ARBA" id="ARBA00023319"/>
    </source>
</evidence>
<dbReference type="Pfam" id="PF07679">
    <property type="entry name" value="I-set"/>
    <property type="match status" value="3"/>
</dbReference>